<dbReference type="InterPro" id="IPR050832">
    <property type="entry name" value="Bact_Acetyltransf"/>
</dbReference>
<dbReference type="RefSeq" id="WP_133163371.1">
    <property type="nucleotide sequence ID" value="NZ_PTRA01000001.1"/>
</dbReference>
<proteinExistence type="predicted"/>
<dbReference type="OrthoDB" id="7205533at2"/>
<keyword evidence="5" id="KW-1185">Reference proteome</keyword>
<dbReference type="GO" id="GO:0016747">
    <property type="term" value="F:acyltransferase activity, transferring groups other than amino-acyl groups"/>
    <property type="evidence" value="ECO:0007669"/>
    <property type="project" value="InterPro"/>
</dbReference>
<comment type="caution">
    <text evidence="4">The sequence shown here is derived from an EMBL/GenBank/DDBJ whole genome shotgun (WGS) entry which is preliminary data.</text>
</comment>
<keyword evidence="2" id="KW-0012">Acyltransferase</keyword>
<evidence type="ECO:0000256" key="1">
    <source>
        <dbReference type="ARBA" id="ARBA00022679"/>
    </source>
</evidence>
<evidence type="ECO:0000259" key="3">
    <source>
        <dbReference type="PROSITE" id="PS51186"/>
    </source>
</evidence>
<dbReference type="PROSITE" id="PS51186">
    <property type="entry name" value="GNAT"/>
    <property type="match status" value="1"/>
</dbReference>
<dbReference type="PANTHER" id="PTHR43877:SF2">
    <property type="entry name" value="AMINOALKYLPHOSPHONATE N-ACETYLTRANSFERASE-RELATED"/>
    <property type="match status" value="1"/>
</dbReference>
<dbReference type="InterPro" id="IPR000182">
    <property type="entry name" value="GNAT_dom"/>
</dbReference>
<reference evidence="5" key="1">
    <citation type="submission" date="2018-02" db="EMBL/GenBank/DDBJ databases">
        <title>Genome sequencing of Solimonas sp. HR-BB.</title>
        <authorList>
            <person name="Lee Y."/>
            <person name="Jeon C.O."/>
        </authorList>
    </citation>
    <scope>NUCLEOTIDE SEQUENCE [LARGE SCALE GENOMIC DNA]</scope>
    <source>
        <strain evidence="5">HR-U</strain>
    </source>
</reference>
<evidence type="ECO:0000256" key="2">
    <source>
        <dbReference type="ARBA" id="ARBA00023315"/>
    </source>
</evidence>
<accession>A0A2S7ISW6</accession>
<sequence>MIDIAKVPVQLRLGTKEDTKVLTKLASETMREAFGEQNESKHIDAYISQAFHKLSVQAELADTKHNTFWLAFQNEELVGYCKLNRKSEKPRNLKGYKAVELQRIYVYDQYKGQGIGKQLLEACLEQARQEKYQAVFLGVWEKNESAIHFYEHMGFEKMGWHYFLFGFDRQRDYWMVKRL</sequence>
<dbReference type="AlphaFoldDB" id="A0A2S7ISW6"/>
<dbReference type="InterPro" id="IPR016181">
    <property type="entry name" value="Acyl_CoA_acyltransferase"/>
</dbReference>
<evidence type="ECO:0000313" key="5">
    <source>
        <dbReference type="Proteomes" id="UP000239590"/>
    </source>
</evidence>
<gene>
    <name evidence="4" type="ORF">C5O19_14625</name>
</gene>
<dbReference type="CDD" id="cd04301">
    <property type="entry name" value="NAT_SF"/>
    <property type="match status" value="1"/>
</dbReference>
<evidence type="ECO:0000313" key="4">
    <source>
        <dbReference type="EMBL" id="PQA60795.1"/>
    </source>
</evidence>
<keyword evidence="1 4" id="KW-0808">Transferase</keyword>
<dbReference type="Gene3D" id="3.40.630.30">
    <property type="match status" value="1"/>
</dbReference>
<dbReference type="PANTHER" id="PTHR43877">
    <property type="entry name" value="AMINOALKYLPHOSPHONATE N-ACETYLTRANSFERASE-RELATED-RELATED"/>
    <property type="match status" value="1"/>
</dbReference>
<feature type="domain" description="N-acetyltransferase" evidence="3">
    <location>
        <begin position="9"/>
        <end position="179"/>
    </location>
</feature>
<name>A0A2S7ISW6_9BACT</name>
<dbReference type="Pfam" id="PF00583">
    <property type="entry name" value="Acetyltransf_1"/>
    <property type="match status" value="1"/>
</dbReference>
<organism evidence="4 5">
    <name type="scientific">Siphonobacter curvatus</name>
    <dbReference type="NCBI Taxonomy" id="2094562"/>
    <lineage>
        <taxon>Bacteria</taxon>
        <taxon>Pseudomonadati</taxon>
        <taxon>Bacteroidota</taxon>
        <taxon>Cytophagia</taxon>
        <taxon>Cytophagales</taxon>
        <taxon>Cytophagaceae</taxon>
        <taxon>Siphonobacter</taxon>
    </lineage>
</organism>
<dbReference type="SUPFAM" id="SSF55729">
    <property type="entry name" value="Acyl-CoA N-acyltransferases (Nat)"/>
    <property type="match status" value="1"/>
</dbReference>
<dbReference type="EMBL" id="PTRA01000001">
    <property type="protein sequence ID" value="PQA60795.1"/>
    <property type="molecule type" value="Genomic_DNA"/>
</dbReference>
<protein>
    <submittedName>
        <fullName evidence="4">GNAT family N-acetyltransferase</fullName>
    </submittedName>
</protein>
<dbReference type="Proteomes" id="UP000239590">
    <property type="component" value="Unassembled WGS sequence"/>
</dbReference>